<feature type="active site" description="Charge relay system; for autoendoproteolytic cleavage activity" evidence="13">
    <location>
        <position position="180"/>
    </location>
</feature>
<comment type="pathway">
    <text evidence="1">Lipid metabolism.</text>
</comment>
<evidence type="ECO:0000256" key="3">
    <source>
        <dbReference type="ARBA" id="ARBA00022692"/>
    </source>
</evidence>
<dbReference type="PANTHER" id="PTHR10067:SF6">
    <property type="entry name" value="PHOSPHATIDYLSERINE DECARBOXYLASE PROENZYME, MITOCHONDRIAL"/>
    <property type="match status" value="1"/>
</dbReference>
<evidence type="ECO:0000256" key="13">
    <source>
        <dbReference type="HAMAP-Rule" id="MF_03208"/>
    </source>
</evidence>
<evidence type="ECO:0000256" key="10">
    <source>
        <dbReference type="ARBA" id="ARBA00023264"/>
    </source>
</evidence>
<comment type="catalytic activity">
    <reaction evidence="13">
        <text>a 1,2-diacyl-sn-glycero-3-phospho-L-serine + H(+) = a 1,2-diacyl-sn-glycero-3-phosphoethanolamine + CO2</text>
        <dbReference type="Rhea" id="RHEA:20828"/>
        <dbReference type="ChEBI" id="CHEBI:15378"/>
        <dbReference type="ChEBI" id="CHEBI:16526"/>
        <dbReference type="ChEBI" id="CHEBI:57262"/>
        <dbReference type="ChEBI" id="CHEBI:64612"/>
        <dbReference type="EC" id="4.1.1.65"/>
    </reaction>
</comment>
<feature type="chain" id="PRO_5028542226" description="Phosphatidylserine decarboxylase beta chain" evidence="13">
    <location>
        <begin position="1"/>
        <end position="379"/>
    </location>
</feature>
<protein>
    <recommendedName>
        <fullName evidence="13">Phosphatidylserine decarboxylase proenzyme, mitochondrial</fullName>
        <ecNumber evidence="13">4.1.1.65</ecNumber>
    </recommendedName>
    <component>
        <recommendedName>
            <fullName evidence="13">Phosphatidylserine decarboxylase beta chain</fullName>
        </recommendedName>
    </component>
    <component>
        <recommendedName>
            <fullName evidence="13">Phosphatidylserine decarboxylase alpha chain</fullName>
        </recommendedName>
    </component>
</protein>
<keyword evidence="13" id="KW-0865">Zymogen</keyword>
<keyword evidence="6 13" id="KW-0443">Lipid metabolism</keyword>
<dbReference type="OrthoDB" id="4330at2759"/>
<feature type="modified residue" description="Pyruvic acid (Ser); by autocatalysis" evidence="13">
    <location>
        <position position="380"/>
    </location>
</feature>
<dbReference type="HAMAP" id="MF_03208">
    <property type="entry name" value="PS_decarb_PSD_B_type1_euk"/>
    <property type="match status" value="1"/>
</dbReference>
<dbReference type="InterPro" id="IPR033177">
    <property type="entry name" value="PSD-B"/>
</dbReference>
<dbReference type="AlphaFoldDB" id="A0A6P8Z4T5"/>
<feature type="chain" id="PRO_5028542227" description="Phosphatidylserine decarboxylase alpha chain" evidence="13">
    <location>
        <begin position="380"/>
        <end position="413"/>
    </location>
</feature>
<comment type="subunit">
    <text evidence="13">Heterodimer of a large membrane-associated beta subunit and a small pyruvoyl-containing alpha subunit.</text>
</comment>
<evidence type="ECO:0000256" key="11">
    <source>
        <dbReference type="ARBA" id="ARBA00023317"/>
    </source>
</evidence>
<evidence type="ECO:0000313" key="14">
    <source>
        <dbReference type="Proteomes" id="UP000515158"/>
    </source>
</evidence>
<evidence type="ECO:0000256" key="7">
    <source>
        <dbReference type="ARBA" id="ARBA00023136"/>
    </source>
</evidence>
<dbReference type="GO" id="GO:0006646">
    <property type="term" value="P:phosphatidylethanolamine biosynthetic process"/>
    <property type="evidence" value="ECO:0007669"/>
    <property type="project" value="UniProtKB-UniRule"/>
</dbReference>
<keyword evidence="3 13" id="KW-0812">Transmembrane</keyword>
<dbReference type="InterPro" id="IPR033661">
    <property type="entry name" value="PSD_type1_euk"/>
</dbReference>
<proteinExistence type="inferred from homology"/>
<dbReference type="UniPathway" id="UPA00558">
    <property type="reaction ID" value="UER00616"/>
</dbReference>
<keyword evidence="4 13" id="KW-0210">Decarboxylase</keyword>
<evidence type="ECO:0000256" key="5">
    <source>
        <dbReference type="ARBA" id="ARBA00022989"/>
    </source>
</evidence>
<feature type="active site" description="Charge relay system; for autoendoproteolytic cleavage activity" evidence="13">
    <location>
        <position position="380"/>
    </location>
</feature>
<evidence type="ECO:0000256" key="12">
    <source>
        <dbReference type="ARBA" id="ARBA00045136"/>
    </source>
</evidence>
<keyword evidence="2 13" id="KW-0444">Lipid biosynthesis</keyword>
<dbReference type="GO" id="GO:0004609">
    <property type="term" value="F:phosphatidylserine decarboxylase activity"/>
    <property type="evidence" value="ECO:0007669"/>
    <property type="project" value="UniProtKB-UniRule"/>
</dbReference>
<comment type="subcellular location">
    <molecule>Phosphatidylserine decarboxylase beta chain</molecule>
    <subcellularLocation>
        <location evidence="13">Mitochondrion inner membrane</location>
        <topology evidence="13">Single-pass membrane protein</topology>
        <orientation evidence="13">Intermembrane side</orientation>
    </subcellularLocation>
</comment>
<sequence>MVIHTIRCSVPQCFLLAGQKTFNTTTAIREDVCYPTASYGTSTEHLNSGGRWQRFQRYITSWRPLRIGAFGLVLVVAAFQWRQRSQQENPVAKKWEVTCYRMIPLRASSRAWGWLTNLELPRSIRPWVYGMYADMFGCKIHEAEVEDLTCYPSLSDFFCRQLKDNVRPIDPFHSIVSPADGRILNFGRVDGCHVDQVKGIKYSIPAFLGEPTWLKRNGFNHESGEEVKTSYDPANVDWDEYKKQLLQNKDTDLYQCVVYLAPGDYHRFHSPTQWNVNFRRHFQGDLLSVNPRIARWIPDLFSLNERAVFVGKWKHGFFCFGAVGATNVGNIRVICDETLHTNLPKWPRGQPVQRDKFLGPPGKGIPFAKGEQFGEFRLGSTVVLLFEAPKDFRFDLERGQQIQMGCALSKQPK</sequence>
<evidence type="ECO:0000256" key="8">
    <source>
        <dbReference type="ARBA" id="ARBA00023209"/>
    </source>
</evidence>
<keyword evidence="10 13" id="KW-1208">Phospholipid metabolism</keyword>
<comment type="cofactor">
    <cofactor evidence="13">
        <name>pyruvate</name>
        <dbReference type="ChEBI" id="CHEBI:15361"/>
    </cofactor>
    <text evidence="13">Binds 1 pyruvoyl group covalently per subunit.</text>
</comment>
<dbReference type="CTD" id="23761"/>
<feature type="active site" description="Charge relay system; for autoendoproteolytic cleavage activity" evidence="13">
    <location>
        <position position="269"/>
    </location>
</feature>
<keyword evidence="8 13" id="KW-0594">Phospholipid biosynthesis</keyword>
<feature type="site" description="Cleavage (non-hydrolytic); by autocatalysis" evidence="13">
    <location>
        <begin position="379"/>
        <end position="380"/>
    </location>
</feature>
<dbReference type="PANTHER" id="PTHR10067">
    <property type="entry name" value="PHOSPHATIDYLSERINE DECARBOXYLASE"/>
    <property type="match status" value="1"/>
</dbReference>
<keyword evidence="7 13" id="KW-0472">Membrane</keyword>
<organism evidence="15">
    <name type="scientific">Thrips palmi</name>
    <name type="common">Melon thrips</name>
    <dbReference type="NCBI Taxonomy" id="161013"/>
    <lineage>
        <taxon>Eukaryota</taxon>
        <taxon>Metazoa</taxon>
        <taxon>Ecdysozoa</taxon>
        <taxon>Arthropoda</taxon>
        <taxon>Hexapoda</taxon>
        <taxon>Insecta</taxon>
        <taxon>Pterygota</taxon>
        <taxon>Neoptera</taxon>
        <taxon>Paraneoptera</taxon>
        <taxon>Thysanoptera</taxon>
        <taxon>Terebrantia</taxon>
        <taxon>Thripoidea</taxon>
        <taxon>Thripidae</taxon>
        <taxon>Thrips</taxon>
    </lineage>
</organism>
<accession>A0A6P8Z4T5</accession>
<comment type="subcellular location">
    <molecule>Phosphatidylserine decarboxylase alpha chain</molecule>
    <subcellularLocation>
        <location evidence="13">Mitochondrion inner membrane</location>
        <topology evidence="13">Peripheral membrane protein</topology>
        <orientation evidence="13">Intermembrane side</orientation>
    </subcellularLocation>
    <text evidence="13">Anchored to the mitochondrial inner membrane through its interaction with the integral membrane beta chain.</text>
</comment>
<dbReference type="FunCoup" id="A0A6P8Z4T5">
    <property type="interactions" value="1533"/>
</dbReference>
<keyword evidence="5 13" id="KW-1133">Transmembrane helix</keyword>
<dbReference type="KEGG" id="tpal:117649151"/>
<dbReference type="Pfam" id="PF02666">
    <property type="entry name" value="PS_Dcarbxylase"/>
    <property type="match status" value="1"/>
</dbReference>
<comment type="function">
    <text evidence="12">Catalyzes the formation of phosphatidylethanolamine (PtdEtn) from phosphatidylserine (PtdSer). Plays a central role in phospholipid metabolism and in the interorganelle trafficking of phosphatidylserine. May be involved in lipid droplet biogenesis at the endoplasmic reticulum membrane.</text>
</comment>
<keyword evidence="13" id="KW-0496">Mitochondrion</keyword>
<dbReference type="RefSeq" id="XP_034247513.1">
    <property type="nucleotide sequence ID" value="XM_034391622.1"/>
</dbReference>
<evidence type="ECO:0000256" key="6">
    <source>
        <dbReference type="ARBA" id="ARBA00023098"/>
    </source>
</evidence>
<keyword evidence="13" id="KW-0999">Mitochondrion inner membrane</keyword>
<dbReference type="GeneID" id="117649151"/>
<dbReference type="GO" id="GO:0016540">
    <property type="term" value="P:protein autoprocessing"/>
    <property type="evidence" value="ECO:0007669"/>
    <property type="project" value="UniProtKB-UniRule"/>
</dbReference>
<reference evidence="15" key="1">
    <citation type="submission" date="2025-08" db="UniProtKB">
        <authorList>
            <consortium name="RefSeq"/>
        </authorList>
    </citation>
    <scope>IDENTIFICATION</scope>
    <source>
        <tissue evidence="15">Total insect</tissue>
    </source>
</reference>
<dbReference type="EC" id="4.1.1.65" evidence="13"/>
<evidence type="ECO:0000256" key="2">
    <source>
        <dbReference type="ARBA" id="ARBA00022516"/>
    </source>
</evidence>
<comment type="similarity">
    <text evidence="13">Belongs to the phosphatidylserine decarboxylase family. PSD-B subfamily. Eukaryotic type I sub-subfamily.</text>
</comment>
<dbReference type="NCBIfam" id="TIGR00163">
    <property type="entry name" value="PS_decarb"/>
    <property type="match status" value="1"/>
</dbReference>
<comment type="pathway">
    <text evidence="13">Phospholipid metabolism; phosphatidylethanolamine biosynthesis; phosphatidylethanolamine from CDP-diacylglycerol: step 2/2.</text>
</comment>
<dbReference type="InParanoid" id="A0A6P8Z4T5"/>
<evidence type="ECO:0000256" key="9">
    <source>
        <dbReference type="ARBA" id="ARBA00023239"/>
    </source>
</evidence>
<dbReference type="InterPro" id="IPR003817">
    <property type="entry name" value="PS_Dcarbxylase"/>
</dbReference>
<gene>
    <name evidence="15" type="primary">LOC117649151</name>
</gene>
<evidence type="ECO:0000256" key="4">
    <source>
        <dbReference type="ARBA" id="ARBA00022793"/>
    </source>
</evidence>
<feature type="active site" description="Schiff-base intermediate with substrate; via pyruvic acid; for decarboxylase activity" evidence="13">
    <location>
        <position position="380"/>
    </location>
</feature>
<keyword evidence="14" id="KW-1185">Reference proteome</keyword>
<feature type="topological domain" description="Mitochondrial intermembrane" evidence="13">
    <location>
        <begin position="84"/>
        <end position="413"/>
    </location>
</feature>
<dbReference type="GO" id="GO:0005743">
    <property type="term" value="C:mitochondrial inner membrane"/>
    <property type="evidence" value="ECO:0007669"/>
    <property type="project" value="UniProtKB-SubCell"/>
</dbReference>
<keyword evidence="11 13" id="KW-0670">Pyruvate</keyword>
<evidence type="ECO:0000313" key="15">
    <source>
        <dbReference type="RefSeq" id="XP_034247513.1"/>
    </source>
</evidence>
<keyword evidence="9 13" id="KW-0456">Lyase</keyword>
<name>A0A6P8Z4T5_THRPL</name>
<comment type="PTM">
    <text evidence="13">Is synthesized initially as an inactive proenzyme. Formation of the active enzyme involves a self-maturation process in which the active site pyruvoyl group is generated from an internal serine residue via an autocatalytic post-translational modification. Two non-identical subunits are generated from the proenzyme in this reaction, and the pyruvate is formed at the N-terminus of the alpha chain, which is derived from the carboxyl end of the proenzyme. The autoendoproteolytic cleavage occurs by a canonical serine protease mechanism, in which the side chain hydroxyl group of the serine supplies its oxygen atom to form the C-terminus of the beta chain, while the remainder of the serine residue undergoes an oxidative deamination to produce ammonia and the pyruvoyl prosthetic group on the alpha chain. During this reaction, the Ser that is part of the protease active site of the proenzyme becomes the pyruvoyl prosthetic group, which constitutes an essential element of the active site of the mature decarboxylase.</text>
</comment>
<dbReference type="Proteomes" id="UP000515158">
    <property type="component" value="Unplaced"/>
</dbReference>
<evidence type="ECO:0000256" key="1">
    <source>
        <dbReference type="ARBA" id="ARBA00005189"/>
    </source>
</evidence>
<feature type="topological domain" description="Mitochondrial matrix" evidence="13">
    <location>
        <begin position="1"/>
        <end position="64"/>
    </location>
</feature>